<dbReference type="Gramene" id="PGSC0003DMT400087593">
    <property type="protein sequence ID" value="PGSC0003DMT400087593"/>
    <property type="gene ID" value="PGSC0003DMG400037164"/>
</dbReference>
<dbReference type="Proteomes" id="UP000011115">
    <property type="component" value="Unassembled WGS sequence"/>
</dbReference>
<feature type="region of interest" description="Disordered" evidence="1">
    <location>
        <begin position="125"/>
        <end position="153"/>
    </location>
</feature>
<dbReference type="HOGENOM" id="CLU_073464_1_0_1"/>
<organism evidence="2 3">
    <name type="scientific">Solanum tuberosum</name>
    <name type="common">Potato</name>
    <dbReference type="NCBI Taxonomy" id="4113"/>
    <lineage>
        <taxon>Eukaryota</taxon>
        <taxon>Viridiplantae</taxon>
        <taxon>Streptophyta</taxon>
        <taxon>Embryophyta</taxon>
        <taxon>Tracheophyta</taxon>
        <taxon>Spermatophyta</taxon>
        <taxon>Magnoliopsida</taxon>
        <taxon>eudicotyledons</taxon>
        <taxon>Gunneridae</taxon>
        <taxon>Pentapetalae</taxon>
        <taxon>asterids</taxon>
        <taxon>lamiids</taxon>
        <taxon>Solanales</taxon>
        <taxon>Solanaceae</taxon>
        <taxon>Solanoideae</taxon>
        <taxon>Solaneae</taxon>
        <taxon>Solanum</taxon>
    </lineage>
</organism>
<reference evidence="3" key="1">
    <citation type="journal article" date="2011" name="Nature">
        <title>Genome sequence and analysis of the tuber crop potato.</title>
        <authorList>
            <consortium name="The Potato Genome Sequencing Consortium"/>
        </authorList>
    </citation>
    <scope>NUCLEOTIDE SEQUENCE [LARGE SCALE GENOMIC DNA]</scope>
    <source>
        <strain evidence="3">cv. DM1-3 516 R44</strain>
    </source>
</reference>
<dbReference type="EnsemblPlants" id="PGSC0003DMT400087593">
    <property type="protein sequence ID" value="PGSC0003DMT400087593"/>
    <property type="gene ID" value="PGSC0003DMG400037164"/>
</dbReference>
<name>M1DE57_SOLTU</name>
<dbReference type="InParanoid" id="M1DE57"/>
<reference evidence="2" key="2">
    <citation type="submission" date="2015-06" db="UniProtKB">
        <authorList>
            <consortium name="EnsemblPlants"/>
        </authorList>
    </citation>
    <scope>IDENTIFICATION</scope>
    <source>
        <strain evidence="2">DM1-3 516 R44</strain>
    </source>
</reference>
<evidence type="ECO:0000313" key="2">
    <source>
        <dbReference type="EnsemblPlants" id="PGSC0003DMT400087593"/>
    </source>
</evidence>
<evidence type="ECO:0000256" key="1">
    <source>
        <dbReference type="SAM" id="MobiDB-lite"/>
    </source>
</evidence>
<keyword evidence="3" id="KW-1185">Reference proteome</keyword>
<proteinExistence type="predicted"/>
<evidence type="ECO:0008006" key="4">
    <source>
        <dbReference type="Google" id="ProtNLM"/>
    </source>
</evidence>
<evidence type="ECO:0000313" key="3">
    <source>
        <dbReference type="Proteomes" id="UP000011115"/>
    </source>
</evidence>
<sequence>MSMFRVKTPRYDSPRTTLRVLFEDPNADLKAVKRSSHPRAPLTGRGLASSKCGNWLKSPGWRAKGLVGTSPKRSATPTQTAVGFKIILYWNMARQEVTCRNMSPRKKAKGITLKEDATASMAKATKLPTSGGKGKGKGKAPVSPEASFDSDGIYDTYFTTSESEDEHQEPPTVAFDDDKLVVAQMA</sequence>
<dbReference type="PaxDb" id="4113-PGSC0003DMT400087593"/>
<protein>
    <recommendedName>
        <fullName evidence="4">Integrase core domain containing protein</fullName>
    </recommendedName>
</protein>
<accession>M1DE57</accession>
<dbReference type="AlphaFoldDB" id="M1DE57"/>